<dbReference type="Gene3D" id="2.60.40.10">
    <property type="entry name" value="Immunoglobulins"/>
    <property type="match status" value="1"/>
</dbReference>
<evidence type="ECO:0000256" key="1">
    <source>
        <dbReference type="SAM" id="SignalP"/>
    </source>
</evidence>
<keyword evidence="1" id="KW-0732">Signal</keyword>
<sequence>MRSPVLWLLCLVLGVLAVDVPLALDGALLDATADDDTYNTGGHIFVNGWDVIVPKNLLVTFPAAFVPWREFVANKSAVLGFEVNVVGNQVDGVALAAQIFVDEFALEYNQGHIESINYDGTIKIVNGPNIRLNDPNAVFSAGYSYPFMVVDDVNPSVTSFSGFPMCVQRSANDTLCPMSNRPMNAGGSNVPRRIFQAPNPLIMSPLLVGDFIQYRGFWNRQTNELVCFEVVAMNVQITTTGSITYIRVEHGQIGVYTADTGIEIQETRFVTFVSNPSVTVSINAIDLDPCTGHESNRAVGVAQFRPEGGGRNKFLFRTDGTTPIKYTREYRAIASTGQFTTQNGLPGGQYAIPMMEWIQPEQIVPGQEPPIHYFDDMNHLVNGIGPDEDGNWFGPLDPFPQTGVTTFDVTTCPEVVPSNPEDPEAKITGKIRISASTSTTSVNNDLYVRKEDTFILSGSQLNPSEVFGGNDLSWAWSIVNSESVGTVANLNTFTFSADNKTATVKFSNPAPVGDYLFRLTLTSASQNKTATADFNVILFSGADQVTIQSVTWSSTQSGTLGVTCKSNYLYDSKVGMMVTYPGDDGATTSVMAATPPYTGGWAFSARRVDRPGAITCQSLLGGFAQRSGTTTKKKRDFNA</sequence>
<feature type="chain" id="PRO_5042898561" evidence="1">
    <location>
        <begin position="18"/>
        <end position="639"/>
    </location>
</feature>
<dbReference type="EMBL" id="MU858104">
    <property type="protein sequence ID" value="KAK4213778.1"/>
    <property type="molecule type" value="Genomic_DNA"/>
</dbReference>
<reference evidence="2" key="2">
    <citation type="submission" date="2023-05" db="EMBL/GenBank/DDBJ databases">
        <authorList>
            <consortium name="Lawrence Berkeley National Laboratory"/>
            <person name="Steindorff A."/>
            <person name="Hensen N."/>
            <person name="Bonometti L."/>
            <person name="Westerberg I."/>
            <person name="Brannstrom I.O."/>
            <person name="Guillou S."/>
            <person name="Cros-Aarteil S."/>
            <person name="Calhoun S."/>
            <person name="Haridas S."/>
            <person name="Kuo A."/>
            <person name="Mondo S."/>
            <person name="Pangilinan J."/>
            <person name="Riley R."/>
            <person name="Labutti K."/>
            <person name="Andreopoulos B."/>
            <person name="Lipzen A."/>
            <person name="Chen C."/>
            <person name="Yanf M."/>
            <person name="Daum C."/>
            <person name="Ng V."/>
            <person name="Clum A."/>
            <person name="Ohm R."/>
            <person name="Martin F."/>
            <person name="Silar P."/>
            <person name="Natvig D."/>
            <person name="Lalanne C."/>
            <person name="Gautier V."/>
            <person name="Ament-Velasquez S.L."/>
            <person name="Kruys A."/>
            <person name="Hutchinson M.I."/>
            <person name="Powell A.J."/>
            <person name="Barry K."/>
            <person name="Miller A.N."/>
            <person name="Grigoriev I.V."/>
            <person name="Debuchy R."/>
            <person name="Gladieux P."/>
            <person name="Thoren M.H."/>
            <person name="Johannesson H."/>
        </authorList>
    </citation>
    <scope>NUCLEOTIDE SEQUENCE</scope>
    <source>
        <strain evidence="2">PSN293</strain>
    </source>
</reference>
<evidence type="ECO:0000313" key="2">
    <source>
        <dbReference type="EMBL" id="KAK4213778.1"/>
    </source>
</evidence>
<reference evidence="2" key="1">
    <citation type="journal article" date="2023" name="Mol. Phylogenet. Evol.">
        <title>Genome-scale phylogeny and comparative genomics of the fungal order Sordariales.</title>
        <authorList>
            <person name="Hensen N."/>
            <person name="Bonometti L."/>
            <person name="Westerberg I."/>
            <person name="Brannstrom I.O."/>
            <person name="Guillou S."/>
            <person name="Cros-Aarteil S."/>
            <person name="Calhoun S."/>
            <person name="Haridas S."/>
            <person name="Kuo A."/>
            <person name="Mondo S."/>
            <person name="Pangilinan J."/>
            <person name="Riley R."/>
            <person name="LaButti K."/>
            <person name="Andreopoulos B."/>
            <person name="Lipzen A."/>
            <person name="Chen C."/>
            <person name="Yan M."/>
            <person name="Daum C."/>
            <person name="Ng V."/>
            <person name="Clum A."/>
            <person name="Steindorff A."/>
            <person name="Ohm R.A."/>
            <person name="Martin F."/>
            <person name="Silar P."/>
            <person name="Natvig D.O."/>
            <person name="Lalanne C."/>
            <person name="Gautier V."/>
            <person name="Ament-Velasquez S.L."/>
            <person name="Kruys A."/>
            <person name="Hutchinson M.I."/>
            <person name="Powell A.J."/>
            <person name="Barry K."/>
            <person name="Miller A.N."/>
            <person name="Grigoriev I.V."/>
            <person name="Debuchy R."/>
            <person name="Gladieux P."/>
            <person name="Hiltunen Thoren M."/>
            <person name="Johannesson H."/>
        </authorList>
    </citation>
    <scope>NUCLEOTIDE SEQUENCE</scope>
    <source>
        <strain evidence="2">PSN293</strain>
    </source>
</reference>
<dbReference type="Proteomes" id="UP001301769">
    <property type="component" value="Unassembled WGS sequence"/>
</dbReference>
<dbReference type="InterPro" id="IPR013783">
    <property type="entry name" value="Ig-like_fold"/>
</dbReference>
<organism evidence="2 3">
    <name type="scientific">Rhypophila decipiens</name>
    <dbReference type="NCBI Taxonomy" id="261697"/>
    <lineage>
        <taxon>Eukaryota</taxon>
        <taxon>Fungi</taxon>
        <taxon>Dikarya</taxon>
        <taxon>Ascomycota</taxon>
        <taxon>Pezizomycotina</taxon>
        <taxon>Sordariomycetes</taxon>
        <taxon>Sordariomycetidae</taxon>
        <taxon>Sordariales</taxon>
        <taxon>Naviculisporaceae</taxon>
        <taxon>Rhypophila</taxon>
    </lineage>
</organism>
<keyword evidence="3" id="KW-1185">Reference proteome</keyword>
<dbReference type="AlphaFoldDB" id="A0AAN6Y7W9"/>
<name>A0AAN6Y7W9_9PEZI</name>
<proteinExistence type="predicted"/>
<feature type="signal peptide" evidence="1">
    <location>
        <begin position="1"/>
        <end position="17"/>
    </location>
</feature>
<comment type="caution">
    <text evidence="2">The sequence shown here is derived from an EMBL/GenBank/DDBJ whole genome shotgun (WGS) entry which is preliminary data.</text>
</comment>
<gene>
    <name evidence="2" type="ORF">QBC37DRAFT_463532</name>
</gene>
<protein>
    <submittedName>
        <fullName evidence="2">Uncharacterized protein</fullName>
    </submittedName>
</protein>
<evidence type="ECO:0000313" key="3">
    <source>
        <dbReference type="Proteomes" id="UP001301769"/>
    </source>
</evidence>
<accession>A0AAN6Y7W9</accession>